<dbReference type="Gene3D" id="1.20.1080.10">
    <property type="entry name" value="Glycerol uptake facilitator protein"/>
    <property type="match status" value="1"/>
</dbReference>
<evidence type="ECO:0000256" key="6">
    <source>
        <dbReference type="ARBA" id="ARBA00022989"/>
    </source>
</evidence>
<keyword evidence="3 8" id="KW-0813">Transport</keyword>
<evidence type="ECO:0000256" key="3">
    <source>
        <dbReference type="ARBA" id="ARBA00022448"/>
    </source>
</evidence>
<keyword evidence="6 9" id="KW-1133">Transmembrane helix</keyword>
<dbReference type="InterPro" id="IPR023271">
    <property type="entry name" value="Aquaporin-like"/>
</dbReference>
<evidence type="ECO:0000313" key="10">
    <source>
        <dbReference type="EMBL" id="BET00971.1"/>
    </source>
</evidence>
<keyword evidence="11" id="KW-1185">Reference proteome</keyword>
<dbReference type="EMBL" id="AP028920">
    <property type="protein sequence ID" value="BET00971.1"/>
    <property type="molecule type" value="Genomic_DNA"/>
</dbReference>
<sequence length="240" mass="24688">MGMKNFLGMEELEKFDAVGQALVAEFLGTMLLVVIGCGACVLNPGTLTIALAFGFIIASAVQMVGHVSGAHINPAVTLGLLVCGRIGLIMALLYIPFQCAGAVAGAALLQYMVPSAMSADIGAVSIQQGLTEGQAFAIEAVITAILLLVVCSVTDPNRGNLANSAPLAIGLAIACSHIFAVPLTGSGMNPARSLGPAAMVGNWNNHWVYWIAPLVGAAAAGALYRLIFKAKKDEDSSYDL</sequence>
<proteinExistence type="inferred from homology"/>
<accession>A0ABN7B998</accession>
<dbReference type="PANTHER" id="PTHR19139:SF199">
    <property type="entry name" value="MIP17260P"/>
    <property type="match status" value="1"/>
</dbReference>
<gene>
    <name evidence="10" type="ORF">NTJ_13787</name>
</gene>
<feature type="transmembrane region" description="Helical" evidence="9">
    <location>
        <begin position="133"/>
        <end position="153"/>
    </location>
</feature>
<dbReference type="InterPro" id="IPR000425">
    <property type="entry name" value="MIP"/>
</dbReference>
<dbReference type="PRINTS" id="PR00783">
    <property type="entry name" value="MINTRINSICP"/>
</dbReference>
<evidence type="ECO:0000256" key="7">
    <source>
        <dbReference type="ARBA" id="ARBA00023136"/>
    </source>
</evidence>
<dbReference type="InterPro" id="IPR034294">
    <property type="entry name" value="Aquaporin_transptr"/>
</dbReference>
<evidence type="ECO:0000256" key="4">
    <source>
        <dbReference type="ARBA" id="ARBA00022475"/>
    </source>
</evidence>
<evidence type="ECO:0000256" key="8">
    <source>
        <dbReference type="RuleBase" id="RU000477"/>
    </source>
</evidence>
<dbReference type="InterPro" id="IPR022357">
    <property type="entry name" value="MIP_CS"/>
</dbReference>
<feature type="transmembrane region" description="Helical" evidence="9">
    <location>
        <begin position="165"/>
        <end position="187"/>
    </location>
</feature>
<feature type="transmembrane region" description="Helical" evidence="9">
    <location>
        <begin position="207"/>
        <end position="227"/>
    </location>
</feature>
<dbReference type="SUPFAM" id="SSF81338">
    <property type="entry name" value="Aquaporin-like"/>
    <property type="match status" value="1"/>
</dbReference>
<feature type="transmembrane region" description="Helical" evidence="9">
    <location>
        <begin position="47"/>
        <end position="65"/>
    </location>
</feature>
<evidence type="ECO:0000313" key="11">
    <source>
        <dbReference type="Proteomes" id="UP001307889"/>
    </source>
</evidence>
<protein>
    <submittedName>
        <fullName evidence="10">Aquaporin</fullName>
    </submittedName>
</protein>
<dbReference type="Pfam" id="PF00230">
    <property type="entry name" value="MIP"/>
    <property type="match status" value="1"/>
</dbReference>
<dbReference type="PANTHER" id="PTHR19139">
    <property type="entry name" value="AQUAPORIN TRANSPORTER"/>
    <property type="match status" value="1"/>
</dbReference>
<dbReference type="Proteomes" id="UP001307889">
    <property type="component" value="Chromosome 12"/>
</dbReference>
<comment type="similarity">
    <text evidence="2 8">Belongs to the MIP/aquaporin (TC 1.A.8) family.</text>
</comment>
<keyword evidence="4" id="KW-1003">Cell membrane</keyword>
<evidence type="ECO:0000256" key="9">
    <source>
        <dbReference type="SAM" id="Phobius"/>
    </source>
</evidence>
<keyword evidence="7 9" id="KW-0472">Membrane</keyword>
<evidence type="ECO:0000256" key="1">
    <source>
        <dbReference type="ARBA" id="ARBA00004651"/>
    </source>
</evidence>
<feature type="transmembrane region" description="Helical" evidence="9">
    <location>
        <begin position="86"/>
        <end position="113"/>
    </location>
</feature>
<reference evidence="10 11" key="1">
    <citation type="submission" date="2023-09" db="EMBL/GenBank/DDBJ databases">
        <title>Nesidiocoris tenuis whole genome shotgun sequence.</title>
        <authorList>
            <person name="Shibata T."/>
            <person name="Shimoda M."/>
            <person name="Kobayashi T."/>
            <person name="Uehara T."/>
        </authorList>
    </citation>
    <scope>NUCLEOTIDE SEQUENCE [LARGE SCALE GENOMIC DNA]</scope>
    <source>
        <strain evidence="10 11">Japan</strain>
    </source>
</reference>
<name>A0ABN7B998_9HEMI</name>
<comment type="subcellular location">
    <subcellularLocation>
        <location evidence="1">Cell membrane</location>
        <topology evidence="1">Multi-pass membrane protein</topology>
    </subcellularLocation>
</comment>
<dbReference type="NCBIfam" id="TIGR00861">
    <property type="entry name" value="MIP"/>
    <property type="match status" value="1"/>
</dbReference>
<dbReference type="PROSITE" id="PS00221">
    <property type="entry name" value="MIP"/>
    <property type="match status" value="1"/>
</dbReference>
<evidence type="ECO:0000256" key="5">
    <source>
        <dbReference type="ARBA" id="ARBA00022692"/>
    </source>
</evidence>
<keyword evidence="5 8" id="KW-0812">Transmembrane</keyword>
<organism evidence="10 11">
    <name type="scientific">Nesidiocoris tenuis</name>
    <dbReference type="NCBI Taxonomy" id="355587"/>
    <lineage>
        <taxon>Eukaryota</taxon>
        <taxon>Metazoa</taxon>
        <taxon>Ecdysozoa</taxon>
        <taxon>Arthropoda</taxon>
        <taxon>Hexapoda</taxon>
        <taxon>Insecta</taxon>
        <taxon>Pterygota</taxon>
        <taxon>Neoptera</taxon>
        <taxon>Paraneoptera</taxon>
        <taxon>Hemiptera</taxon>
        <taxon>Heteroptera</taxon>
        <taxon>Panheteroptera</taxon>
        <taxon>Cimicomorpha</taxon>
        <taxon>Miridae</taxon>
        <taxon>Dicyphina</taxon>
        <taxon>Nesidiocoris</taxon>
    </lineage>
</organism>
<evidence type="ECO:0000256" key="2">
    <source>
        <dbReference type="ARBA" id="ARBA00006175"/>
    </source>
</evidence>
<feature type="transmembrane region" description="Helical" evidence="9">
    <location>
        <begin position="21"/>
        <end position="41"/>
    </location>
</feature>